<sequence>VDRSPGDLLHESPRAQLPGHLLVLGVRAVAPVQGPAL</sequence>
<dbReference type="AlphaFoldDB" id="A0A6J4PJD3"/>
<accession>A0A6J4PJD3</accession>
<protein>
    <submittedName>
        <fullName evidence="1">Uncharacterized protein</fullName>
    </submittedName>
</protein>
<proteinExistence type="predicted"/>
<reference evidence="1" key="1">
    <citation type="submission" date="2020-02" db="EMBL/GenBank/DDBJ databases">
        <authorList>
            <person name="Meier V. D."/>
        </authorList>
    </citation>
    <scope>NUCLEOTIDE SEQUENCE</scope>
    <source>
        <strain evidence="1">AVDCRST_MAG35</strain>
    </source>
</reference>
<gene>
    <name evidence="1" type="ORF">AVDCRST_MAG35-1519</name>
</gene>
<organism evidence="1">
    <name type="scientific">uncultured Quadrisphaera sp</name>
    <dbReference type="NCBI Taxonomy" id="904978"/>
    <lineage>
        <taxon>Bacteria</taxon>
        <taxon>Bacillati</taxon>
        <taxon>Actinomycetota</taxon>
        <taxon>Actinomycetes</taxon>
        <taxon>Kineosporiales</taxon>
        <taxon>Kineosporiaceae</taxon>
        <taxon>Quadrisphaera</taxon>
        <taxon>environmental samples</taxon>
    </lineage>
</organism>
<dbReference type="EMBL" id="CADCUY010000308">
    <property type="protein sequence ID" value="CAA9412581.1"/>
    <property type="molecule type" value="Genomic_DNA"/>
</dbReference>
<feature type="non-terminal residue" evidence="1">
    <location>
        <position position="1"/>
    </location>
</feature>
<evidence type="ECO:0000313" key="1">
    <source>
        <dbReference type="EMBL" id="CAA9412581.1"/>
    </source>
</evidence>
<name>A0A6J4PJD3_9ACTN</name>
<feature type="non-terminal residue" evidence="1">
    <location>
        <position position="37"/>
    </location>
</feature>